<sequence length="97" mass="11025">MYGPAGSRVLVSRGRRCLTGEEVPATRPFALARPPPPHPRLSEEKTFPYYTIPYGLNYRRQLEDVTPWWGLTRRPSVARTQRAEWPAASAQDSPFGQ</sequence>
<gene>
    <name evidence="2" type="ORF">E2C01_052463</name>
</gene>
<protein>
    <submittedName>
        <fullName evidence="2">Uncharacterized protein</fullName>
    </submittedName>
</protein>
<evidence type="ECO:0000313" key="3">
    <source>
        <dbReference type="Proteomes" id="UP000324222"/>
    </source>
</evidence>
<dbReference type="Proteomes" id="UP000324222">
    <property type="component" value="Unassembled WGS sequence"/>
</dbReference>
<name>A0A5B7GN25_PORTR</name>
<evidence type="ECO:0000313" key="2">
    <source>
        <dbReference type="EMBL" id="MPC58458.1"/>
    </source>
</evidence>
<dbReference type="AlphaFoldDB" id="A0A5B7GN25"/>
<accession>A0A5B7GN25</accession>
<reference evidence="2 3" key="1">
    <citation type="submission" date="2019-05" db="EMBL/GenBank/DDBJ databases">
        <title>Another draft genome of Portunus trituberculatus and its Hox gene families provides insights of decapod evolution.</title>
        <authorList>
            <person name="Jeong J.-H."/>
            <person name="Song I."/>
            <person name="Kim S."/>
            <person name="Choi T."/>
            <person name="Kim D."/>
            <person name="Ryu S."/>
            <person name="Kim W."/>
        </authorList>
    </citation>
    <scope>NUCLEOTIDE SEQUENCE [LARGE SCALE GENOMIC DNA]</scope>
    <source>
        <tissue evidence="2">Muscle</tissue>
    </source>
</reference>
<proteinExistence type="predicted"/>
<evidence type="ECO:0000256" key="1">
    <source>
        <dbReference type="SAM" id="MobiDB-lite"/>
    </source>
</evidence>
<comment type="caution">
    <text evidence="2">The sequence shown here is derived from an EMBL/GenBank/DDBJ whole genome shotgun (WGS) entry which is preliminary data.</text>
</comment>
<feature type="region of interest" description="Disordered" evidence="1">
    <location>
        <begin position="78"/>
        <end position="97"/>
    </location>
</feature>
<keyword evidence="3" id="KW-1185">Reference proteome</keyword>
<dbReference type="EMBL" id="VSRR010015707">
    <property type="protein sequence ID" value="MPC58458.1"/>
    <property type="molecule type" value="Genomic_DNA"/>
</dbReference>
<organism evidence="2 3">
    <name type="scientific">Portunus trituberculatus</name>
    <name type="common">Swimming crab</name>
    <name type="synonym">Neptunus trituberculatus</name>
    <dbReference type="NCBI Taxonomy" id="210409"/>
    <lineage>
        <taxon>Eukaryota</taxon>
        <taxon>Metazoa</taxon>
        <taxon>Ecdysozoa</taxon>
        <taxon>Arthropoda</taxon>
        <taxon>Crustacea</taxon>
        <taxon>Multicrustacea</taxon>
        <taxon>Malacostraca</taxon>
        <taxon>Eumalacostraca</taxon>
        <taxon>Eucarida</taxon>
        <taxon>Decapoda</taxon>
        <taxon>Pleocyemata</taxon>
        <taxon>Brachyura</taxon>
        <taxon>Eubrachyura</taxon>
        <taxon>Portunoidea</taxon>
        <taxon>Portunidae</taxon>
        <taxon>Portuninae</taxon>
        <taxon>Portunus</taxon>
    </lineage>
</organism>